<gene>
    <name evidence="2" type="ORF">BECKDK2373B_GA0170837_102030</name>
    <name evidence="3" type="ORF">BECKDK2373C_GA0170839_103122</name>
</gene>
<organism evidence="2">
    <name type="scientific">Candidatus Kentrum sp. DK</name>
    <dbReference type="NCBI Taxonomy" id="2126562"/>
    <lineage>
        <taxon>Bacteria</taxon>
        <taxon>Pseudomonadati</taxon>
        <taxon>Pseudomonadota</taxon>
        <taxon>Gammaproteobacteria</taxon>
        <taxon>Candidatus Kentrum</taxon>
    </lineage>
</organism>
<evidence type="ECO:0000313" key="2">
    <source>
        <dbReference type="EMBL" id="VFJ48374.1"/>
    </source>
</evidence>
<evidence type="ECO:0008006" key="4">
    <source>
        <dbReference type="Google" id="ProtNLM"/>
    </source>
</evidence>
<proteinExistence type="inferred from homology"/>
<name>A0A450S8V8_9GAMM</name>
<dbReference type="EMBL" id="CAADEY010000031">
    <property type="protein sequence ID" value="VFJ51122.1"/>
    <property type="molecule type" value="Genomic_DNA"/>
</dbReference>
<dbReference type="InterPro" id="IPR036165">
    <property type="entry name" value="YefM-like_sf"/>
</dbReference>
<dbReference type="EMBL" id="CAADEX010000020">
    <property type="protein sequence ID" value="VFJ48374.1"/>
    <property type="molecule type" value="Genomic_DNA"/>
</dbReference>
<reference evidence="2" key="1">
    <citation type="submission" date="2019-02" db="EMBL/GenBank/DDBJ databases">
        <authorList>
            <person name="Gruber-Vodicka R. H."/>
            <person name="Seah K. B. B."/>
        </authorList>
    </citation>
    <scope>NUCLEOTIDE SEQUENCE</scope>
    <source>
        <strain evidence="3">BECK_DK161</strain>
        <strain evidence="2">BECK_DK47</strain>
    </source>
</reference>
<comment type="similarity">
    <text evidence="1">Belongs to the phD/YefM antitoxin family.</text>
</comment>
<accession>A0A450S8V8</accession>
<dbReference type="AlphaFoldDB" id="A0A450S8V8"/>
<evidence type="ECO:0000313" key="3">
    <source>
        <dbReference type="EMBL" id="VFJ51122.1"/>
    </source>
</evidence>
<evidence type="ECO:0000256" key="1">
    <source>
        <dbReference type="ARBA" id="ARBA00009981"/>
    </source>
</evidence>
<protein>
    <recommendedName>
        <fullName evidence="4">Antitoxin</fullName>
    </recommendedName>
</protein>
<dbReference type="SUPFAM" id="SSF143120">
    <property type="entry name" value="YefM-like"/>
    <property type="match status" value="1"/>
</dbReference>
<sequence>MMIPVKKPKFVVEEGKRVAVILDIAEYEQMIELLEEVEDLAMLQEIRKKPLQFRPLSEFLDEYHPSV</sequence>